<dbReference type="EMBL" id="BARW01007345">
    <property type="protein sequence ID" value="GAI86864.1"/>
    <property type="molecule type" value="Genomic_DNA"/>
</dbReference>
<protein>
    <submittedName>
        <fullName evidence="1">Uncharacterized protein</fullName>
    </submittedName>
</protein>
<feature type="non-terminal residue" evidence="1">
    <location>
        <position position="152"/>
    </location>
</feature>
<proteinExistence type="predicted"/>
<organism evidence="1">
    <name type="scientific">marine sediment metagenome</name>
    <dbReference type="NCBI Taxonomy" id="412755"/>
    <lineage>
        <taxon>unclassified sequences</taxon>
        <taxon>metagenomes</taxon>
        <taxon>ecological metagenomes</taxon>
    </lineage>
</organism>
<accession>X1U3H8</accession>
<dbReference type="AlphaFoldDB" id="X1U3H8"/>
<sequence>MDGFGWENLRNILRAVFGGGSDISALNPLPVDTSPGLKTATIILAEATIALGTTTDLDDCIAIDLSDGEGKLAITVEATYDGAATQGIKIHVRTSYDGTNFDTENWDSFTPSFAIGATIRQTKHYDVSPRFIKVLVENLDGAKAVTGVKIIA</sequence>
<reference evidence="1" key="1">
    <citation type="journal article" date="2014" name="Front. Microbiol.">
        <title>High frequency of phylogenetically diverse reductive dehalogenase-homologous genes in deep subseafloor sedimentary metagenomes.</title>
        <authorList>
            <person name="Kawai M."/>
            <person name="Futagami T."/>
            <person name="Toyoda A."/>
            <person name="Takaki Y."/>
            <person name="Nishi S."/>
            <person name="Hori S."/>
            <person name="Arai W."/>
            <person name="Tsubouchi T."/>
            <person name="Morono Y."/>
            <person name="Uchiyama I."/>
            <person name="Ito T."/>
            <person name="Fujiyama A."/>
            <person name="Inagaki F."/>
            <person name="Takami H."/>
        </authorList>
    </citation>
    <scope>NUCLEOTIDE SEQUENCE</scope>
    <source>
        <strain evidence="1">Expedition CK06-06</strain>
    </source>
</reference>
<comment type="caution">
    <text evidence="1">The sequence shown here is derived from an EMBL/GenBank/DDBJ whole genome shotgun (WGS) entry which is preliminary data.</text>
</comment>
<name>X1U3H8_9ZZZZ</name>
<evidence type="ECO:0000313" key="1">
    <source>
        <dbReference type="EMBL" id="GAI86864.1"/>
    </source>
</evidence>
<gene>
    <name evidence="1" type="ORF">S12H4_15322</name>
</gene>